<comment type="caution">
    <text evidence="9">The sequence shown here is derived from an EMBL/GenBank/DDBJ whole genome shotgun (WGS) entry which is preliminary data.</text>
</comment>
<evidence type="ECO:0000256" key="4">
    <source>
        <dbReference type="ARBA" id="ARBA00022827"/>
    </source>
</evidence>
<keyword evidence="10" id="KW-1185">Reference proteome</keyword>
<accession>A0ABV6EPQ8</accession>
<evidence type="ECO:0000256" key="3">
    <source>
        <dbReference type="ARBA" id="ARBA00022630"/>
    </source>
</evidence>
<gene>
    <name evidence="9" type="ORF">ACFFJ6_05535</name>
</gene>
<feature type="domain" description="Acyl-CoA oxidase/dehydrogenase middle" evidence="7">
    <location>
        <begin position="194"/>
        <end position="290"/>
    </location>
</feature>
<protein>
    <submittedName>
        <fullName evidence="9">Acyl-CoA dehydrogenase family protein</fullName>
    </submittedName>
</protein>
<dbReference type="InterPro" id="IPR036250">
    <property type="entry name" value="AcylCo_DH-like_C"/>
</dbReference>
<keyword evidence="4 5" id="KW-0274">FAD</keyword>
<evidence type="ECO:0000259" key="8">
    <source>
        <dbReference type="Pfam" id="PF18158"/>
    </source>
</evidence>
<dbReference type="SUPFAM" id="SSF56645">
    <property type="entry name" value="Acyl-CoA dehydrogenase NM domain-like"/>
    <property type="match status" value="1"/>
</dbReference>
<dbReference type="Gene3D" id="2.40.110.20">
    <property type="match status" value="1"/>
</dbReference>
<dbReference type="Gene3D" id="6.10.250.600">
    <property type="match status" value="1"/>
</dbReference>
<evidence type="ECO:0000256" key="2">
    <source>
        <dbReference type="ARBA" id="ARBA00009347"/>
    </source>
</evidence>
<feature type="domain" description="Acyl-CoA dehydrogenase/oxidase C-terminal" evidence="6">
    <location>
        <begin position="301"/>
        <end position="451"/>
    </location>
</feature>
<dbReference type="Proteomes" id="UP001589775">
    <property type="component" value="Unassembled WGS sequence"/>
</dbReference>
<organism evidence="9 10">
    <name type="scientific">Rhodopseudomonas telluris</name>
    <dbReference type="NCBI Taxonomy" id="644215"/>
    <lineage>
        <taxon>Bacteria</taxon>
        <taxon>Pseudomonadati</taxon>
        <taxon>Pseudomonadota</taxon>
        <taxon>Alphaproteobacteria</taxon>
        <taxon>Hyphomicrobiales</taxon>
        <taxon>Nitrobacteraceae</taxon>
        <taxon>Rhodopseudomonas</taxon>
    </lineage>
</organism>
<dbReference type="InterPro" id="IPR006091">
    <property type="entry name" value="Acyl-CoA_Oxase/DH_mid-dom"/>
</dbReference>
<evidence type="ECO:0000313" key="10">
    <source>
        <dbReference type="Proteomes" id="UP001589775"/>
    </source>
</evidence>
<reference evidence="9 10" key="1">
    <citation type="submission" date="2024-09" db="EMBL/GenBank/DDBJ databases">
        <authorList>
            <person name="Sun Q."/>
            <person name="Mori K."/>
        </authorList>
    </citation>
    <scope>NUCLEOTIDE SEQUENCE [LARGE SCALE GENOMIC DNA]</scope>
    <source>
        <strain evidence="9 10">KCTC 23279</strain>
    </source>
</reference>
<sequence length="595" mass="64534">MAGNTHAAAALAAAPRNAANLIAPDTTGLNFYRADPSLADLLRIHLPADLVAHLEPHLDRLGELAGGPLDDCARLADRHTPILHQRDRFGRDAQYVEYHPAYRDLENAAFGTFGIHALSHRKGIMGWPDVYPVTAKHAFTLLFNETEFGMGCPINVTDGCAKLLSKFGDDALKAKYLDGLTQTDMSKLTQGGQFMTEKEGGSDVGTLTTVAVSEGDHWRLYGEKWFCSNADAKVVMLLARPQGAGPGTRGVGLFLMPRFLDDGTPNNYRIVRLKDKLGTRSMASGEIKLEGAIAYAVGKLDRGFVQMAEMVNSSRLSNGVKSTALMRRAWHDAITVAKNRVVFGQRIVDLPLARRQLMKILLPTEQAMSVSFLTADALDRAEAGSQDAAALLRILTPTLKFRATRDARKVCGDALEMRGGIGYVEEFATARLLRDAHLGSIWEGTGNIVAIDALKRAIGRHGAESALAADLHARLDDATGLPHAWSDRLRGLIDRAIGFARDVAGRAENESDARRATSSLYHVASAVSLAWEGMKIDAMRGDARRALLSRLVVEHRLYQPDPFKVSDGKTEFAIAELLLGDTDAPMAKVAPLLAA</sequence>
<keyword evidence="3 5" id="KW-0285">Flavoprotein</keyword>
<keyword evidence="5" id="KW-0560">Oxidoreductase</keyword>
<dbReference type="PANTHER" id="PTHR42707">
    <property type="entry name" value="ACYL-COA DEHYDROGENASE"/>
    <property type="match status" value="1"/>
</dbReference>
<evidence type="ECO:0000313" key="9">
    <source>
        <dbReference type="EMBL" id="MFC0239916.1"/>
    </source>
</evidence>
<comment type="similarity">
    <text evidence="2 5">Belongs to the acyl-CoA dehydrogenase family.</text>
</comment>
<dbReference type="EMBL" id="JBHLWM010000001">
    <property type="protein sequence ID" value="MFC0239916.1"/>
    <property type="molecule type" value="Genomic_DNA"/>
</dbReference>
<dbReference type="PANTHER" id="PTHR42707:SF2">
    <property type="entry name" value="ACD11 DEHYDROGENASE"/>
    <property type="match status" value="1"/>
</dbReference>
<evidence type="ECO:0000259" key="6">
    <source>
        <dbReference type="Pfam" id="PF00441"/>
    </source>
</evidence>
<evidence type="ECO:0000256" key="5">
    <source>
        <dbReference type="RuleBase" id="RU362125"/>
    </source>
</evidence>
<dbReference type="PROSITE" id="PS00073">
    <property type="entry name" value="ACYL_COA_DH_2"/>
    <property type="match status" value="1"/>
</dbReference>
<dbReference type="InterPro" id="IPR006089">
    <property type="entry name" value="Acyl-CoA_DH_CS"/>
</dbReference>
<dbReference type="InterPro" id="IPR009075">
    <property type="entry name" value="AcylCo_DH/oxidase_C"/>
</dbReference>
<proteinExistence type="inferred from homology"/>
<dbReference type="Gene3D" id="1.20.140.10">
    <property type="entry name" value="Butyryl-CoA Dehydrogenase, subunit A, domain 3"/>
    <property type="match status" value="1"/>
</dbReference>
<comment type="cofactor">
    <cofactor evidence="1 5">
        <name>FAD</name>
        <dbReference type="ChEBI" id="CHEBI:57692"/>
    </cofactor>
</comment>
<name>A0ABV6EPQ8_9BRAD</name>
<dbReference type="InterPro" id="IPR009100">
    <property type="entry name" value="AcylCoA_DH/oxidase_NM_dom_sf"/>
</dbReference>
<dbReference type="Pfam" id="PF02770">
    <property type="entry name" value="Acyl-CoA_dh_M"/>
    <property type="match status" value="1"/>
</dbReference>
<dbReference type="Pfam" id="PF00441">
    <property type="entry name" value="Acyl-CoA_dh_1"/>
    <property type="match status" value="1"/>
</dbReference>
<dbReference type="Pfam" id="PF18158">
    <property type="entry name" value="AidB_N"/>
    <property type="match status" value="1"/>
</dbReference>
<feature type="domain" description="Adaptive response protein AidB N-terminal" evidence="8">
    <location>
        <begin position="24"/>
        <end position="183"/>
    </location>
</feature>
<dbReference type="RefSeq" id="WP_378385179.1">
    <property type="nucleotide sequence ID" value="NZ_JBHLWM010000001.1"/>
</dbReference>
<dbReference type="SUPFAM" id="SSF47203">
    <property type="entry name" value="Acyl-CoA dehydrogenase C-terminal domain-like"/>
    <property type="match status" value="1"/>
</dbReference>
<evidence type="ECO:0000259" key="7">
    <source>
        <dbReference type="Pfam" id="PF02770"/>
    </source>
</evidence>
<dbReference type="InterPro" id="IPR052904">
    <property type="entry name" value="Acyl-CoA_dehydrogenase-like"/>
</dbReference>
<dbReference type="InterPro" id="IPR041504">
    <property type="entry name" value="AidB_N"/>
</dbReference>
<evidence type="ECO:0000256" key="1">
    <source>
        <dbReference type="ARBA" id="ARBA00001974"/>
    </source>
</evidence>